<dbReference type="EMBL" id="VSSQ01091616">
    <property type="protein sequence ID" value="MPN37127.1"/>
    <property type="molecule type" value="Genomic_DNA"/>
</dbReference>
<accession>A0A645HDM0</accession>
<dbReference type="AlphaFoldDB" id="A0A645HDM0"/>
<sequence length="35" mass="3345">MGVEIIALVGIDVQRVDDVVVVAALAAGGGPILGG</sequence>
<proteinExistence type="predicted"/>
<evidence type="ECO:0000313" key="1">
    <source>
        <dbReference type="EMBL" id="MPN37127.1"/>
    </source>
</evidence>
<name>A0A645HDM0_9ZZZZ</name>
<reference evidence="1" key="1">
    <citation type="submission" date="2019-08" db="EMBL/GenBank/DDBJ databases">
        <authorList>
            <person name="Kucharzyk K."/>
            <person name="Murdoch R.W."/>
            <person name="Higgins S."/>
            <person name="Loffler F."/>
        </authorList>
    </citation>
    <scope>NUCLEOTIDE SEQUENCE</scope>
</reference>
<protein>
    <submittedName>
        <fullName evidence="1">Uncharacterized protein</fullName>
    </submittedName>
</protein>
<organism evidence="1">
    <name type="scientific">bioreactor metagenome</name>
    <dbReference type="NCBI Taxonomy" id="1076179"/>
    <lineage>
        <taxon>unclassified sequences</taxon>
        <taxon>metagenomes</taxon>
        <taxon>ecological metagenomes</taxon>
    </lineage>
</organism>
<gene>
    <name evidence="1" type="ORF">SDC9_184643</name>
</gene>
<comment type="caution">
    <text evidence="1">The sequence shown here is derived from an EMBL/GenBank/DDBJ whole genome shotgun (WGS) entry which is preliminary data.</text>
</comment>